<dbReference type="InterPro" id="IPR001031">
    <property type="entry name" value="Thioesterase"/>
</dbReference>
<sequence length="259" mass="27782">MNSGPRLVPLASRPDAALRLYCFPPGGHGPGFYAPWTRHLPGPDLRAVELPGRATLAGQPSWTDPNRVTAAVAGLVAEQDDGRPYALFGHSIGALLAWETARRLHRTGHRPPALVAVSALPAPHLGSYVGTFSRILLDARHSVPHLLGLTGLPAASVAGPPDQLARFLPPLLADVLLIWHHRHRDEEPLPVPLALYGGDADPLVPSDQLPEWNDLVVTPATPVLFPGRHMYPVEQAQSLTARLALDLSAALPPRRNNSS</sequence>
<accession>A0ABN0YXR7</accession>
<dbReference type="InterPro" id="IPR029058">
    <property type="entry name" value="AB_hydrolase_fold"/>
</dbReference>
<dbReference type="GO" id="GO:0016787">
    <property type="term" value="F:hydrolase activity"/>
    <property type="evidence" value="ECO:0007669"/>
    <property type="project" value="UniProtKB-KW"/>
</dbReference>
<organism evidence="3 4">
    <name type="scientific">Streptomyces luteireticuli</name>
    <dbReference type="NCBI Taxonomy" id="173858"/>
    <lineage>
        <taxon>Bacteria</taxon>
        <taxon>Bacillati</taxon>
        <taxon>Actinomycetota</taxon>
        <taxon>Actinomycetes</taxon>
        <taxon>Kitasatosporales</taxon>
        <taxon>Streptomycetaceae</taxon>
        <taxon>Streptomyces</taxon>
    </lineage>
</organism>
<name>A0ABN0YXR7_9ACTN</name>
<dbReference type="SUPFAM" id="SSF53474">
    <property type="entry name" value="alpha/beta-Hydrolases"/>
    <property type="match status" value="1"/>
</dbReference>
<gene>
    <name evidence="3" type="ORF">GCM10010357_44110</name>
</gene>
<proteinExistence type="inferred from homology"/>
<comment type="caution">
    <text evidence="3">The sequence shown here is derived from an EMBL/GenBank/DDBJ whole genome shotgun (WGS) entry which is preliminary data.</text>
</comment>
<dbReference type="Proteomes" id="UP001500879">
    <property type="component" value="Unassembled WGS sequence"/>
</dbReference>
<dbReference type="InterPro" id="IPR012223">
    <property type="entry name" value="TEII"/>
</dbReference>
<evidence type="ECO:0000313" key="3">
    <source>
        <dbReference type="EMBL" id="GAA0417949.1"/>
    </source>
</evidence>
<reference evidence="3 4" key="1">
    <citation type="journal article" date="2019" name="Int. J. Syst. Evol. Microbiol.">
        <title>The Global Catalogue of Microorganisms (GCM) 10K type strain sequencing project: providing services to taxonomists for standard genome sequencing and annotation.</title>
        <authorList>
            <consortium name="The Broad Institute Genomics Platform"/>
            <consortium name="The Broad Institute Genome Sequencing Center for Infectious Disease"/>
            <person name="Wu L."/>
            <person name="Ma J."/>
        </authorList>
    </citation>
    <scope>NUCLEOTIDE SEQUENCE [LARGE SCALE GENOMIC DNA]</scope>
    <source>
        <strain evidence="3 4">JCM 4788</strain>
    </source>
</reference>
<evidence type="ECO:0000313" key="4">
    <source>
        <dbReference type="Proteomes" id="UP001500879"/>
    </source>
</evidence>
<dbReference type="PANTHER" id="PTHR11487">
    <property type="entry name" value="THIOESTERASE"/>
    <property type="match status" value="1"/>
</dbReference>
<evidence type="ECO:0000259" key="2">
    <source>
        <dbReference type="Pfam" id="PF00975"/>
    </source>
</evidence>
<keyword evidence="3" id="KW-0378">Hydrolase</keyword>
<keyword evidence="4" id="KW-1185">Reference proteome</keyword>
<comment type="similarity">
    <text evidence="1">Belongs to the thioesterase family.</text>
</comment>
<evidence type="ECO:0000256" key="1">
    <source>
        <dbReference type="ARBA" id="ARBA00007169"/>
    </source>
</evidence>
<dbReference type="PANTHER" id="PTHR11487:SF0">
    <property type="entry name" value="S-ACYL FATTY ACID SYNTHASE THIOESTERASE, MEDIUM CHAIN"/>
    <property type="match status" value="1"/>
</dbReference>
<dbReference type="Gene3D" id="3.40.50.1820">
    <property type="entry name" value="alpha/beta hydrolase"/>
    <property type="match status" value="1"/>
</dbReference>
<protein>
    <submittedName>
        <fullName evidence="3">Alpha/beta fold hydrolase</fullName>
    </submittedName>
</protein>
<dbReference type="RefSeq" id="WP_344027041.1">
    <property type="nucleotide sequence ID" value="NZ_BAAABX010000048.1"/>
</dbReference>
<dbReference type="Pfam" id="PF00975">
    <property type="entry name" value="Thioesterase"/>
    <property type="match status" value="1"/>
</dbReference>
<dbReference type="EMBL" id="BAAABX010000048">
    <property type="protein sequence ID" value="GAA0417949.1"/>
    <property type="molecule type" value="Genomic_DNA"/>
</dbReference>
<feature type="domain" description="Thioesterase" evidence="2">
    <location>
        <begin position="19"/>
        <end position="239"/>
    </location>
</feature>